<evidence type="ECO:0000256" key="2">
    <source>
        <dbReference type="ARBA" id="ARBA00004245"/>
    </source>
</evidence>
<proteinExistence type="inferred from homology"/>
<keyword evidence="14" id="KW-0206">Cytoskeleton</keyword>
<dbReference type="Gene3D" id="3.40.850.10">
    <property type="entry name" value="Kinesin motor domain"/>
    <property type="match status" value="1"/>
</dbReference>
<dbReference type="GO" id="GO:0007018">
    <property type="term" value="P:microtubule-based movement"/>
    <property type="evidence" value="ECO:0007669"/>
    <property type="project" value="InterPro"/>
</dbReference>
<dbReference type="FunFam" id="3.40.850.10:FF:000006">
    <property type="entry name" value="Kinesin-like protein"/>
    <property type="match status" value="1"/>
</dbReference>
<evidence type="ECO:0000256" key="18">
    <source>
        <dbReference type="ARBA" id="ARBA00045846"/>
    </source>
</evidence>
<keyword evidence="8 20" id="KW-0547">Nucleotide-binding</keyword>
<comment type="subunit">
    <text evidence="19">Interacts with CENPH. Interacts with MTUS2/TIP150; the interaction is direct. Interacts with MAPRE1; the interaction is direct, regulated by phosphorylation and is probably required for targeting to growing microtubule plus ends. Interacts with KIF18B at microtubule tips; this interaction increases the affinity of both partners for microtubule plus ends and is required for robust microtubule depolymerization. Phosphorylation by AURKA or AURKB strongly reduces KIF18B-binding.</text>
</comment>
<evidence type="ECO:0000313" key="25">
    <source>
        <dbReference type="Proteomes" id="UP001652583"/>
    </source>
</evidence>
<dbReference type="PANTHER" id="PTHR47971">
    <property type="entry name" value="KINESIN-RELATED PROTEIN 6"/>
    <property type="match status" value="1"/>
</dbReference>
<keyword evidence="13 22" id="KW-0175">Coiled coil</keyword>
<feature type="region of interest" description="Disordered" evidence="23">
    <location>
        <begin position="86"/>
        <end position="111"/>
    </location>
</feature>
<feature type="coiled-coil region" evidence="22">
    <location>
        <begin position="584"/>
        <end position="615"/>
    </location>
</feature>
<dbReference type="CTD" id="11004"/>
<dbReference type="GO" id="GO:0007059">
    <property type="term" value="P:chromosome segregation"/>
    <property type="evidence" value="ECO:0007669"/>
    <property type="project" value="UniProtKB-KW"/>
</dbReference>
<dbReference type="AlphaFoldDB" id="A0A6I9ZKI4"/>
<name>A0A6I9ZKI4_ACIJB</name>
<dbReference type="PROSITE" id="PS50067">
    <property type="entry name" value="KINESIN_MOTOR_2"/>
    <property type="match status" value="1"/>
</dbReference>
<evidence type="ECO:0000256" key="3">
    <source>
        <dbReference type="ARBA" id="ARBA00004629"/>
    </source>
</evidence>
<evidence type="ECO:0000256" key="9">
    <source>
        <dbReference type="ARBA" id="ARBA00022776"/>
    </source>
</evidence>
<dbReference type="PRINTS" id="PR00380">
    <property type="entry name" value="KINESINHEAVY"/>
</dbReference>
<dbReference type="InterPro" id="IPR001752">
    <property type="entry name" value="Kinesin_motor_dom"/>
</dbReference>
<evidence type="ECO:0000256" key="12">
    <source>
        <dbReference type="ARBA" id="ARBA00022840"/>
    </source>
</evidence>
<evidence type="ECO:0000256" key="1">
    <source>
        <dbReference type="ARBA" id="ARBA00004123"/>
    </source>
</evidence>
<keyword evidence="15" id="KW-0539">Nucleus</keyword>
<gene>
    <name evidence="26" type="primary">KIF2C</name>
</gene>
<evidence type="ECO:0000256" key="16">
    <source>
        <dbReference type="ARBA" id="ARBA00023306"/>
    </source>
</evidence>
<dbReference type="SUPFAM" id="SSF52540">
    <property type="entry name" value="P-loop containing nucleoside triphosphate hydrolases"/>
    <property type="match status" value="1"/>
</dbReference>
<sequence length="682" mass="76850">MDSSLQARLFPGLTIKIQRSNGIIHSANVRTVNLEKSCVSVEWTEGGATKGKEIDFDDVAAINPELLQLLPLHPKDNLPLQENVTVQKQKRRSVNSKIPAPKEGLRGRSTRMSTVSEVRITTQENDMEVELPASTNSRKQFSVPIRRKSCIVKEMEKMKNKREEKRAQNSETRIKRAQEYDSSFPNWEFARMIKEFRATLECHPLTMTDPIEEHRICVCVRKRPLNKQELAKKEVDVISVPSKGLLLVHEPKLKVDLTKYLENQAFCFDFAFDETASNEVVYRFTARPLVQTIFEGGKATCFAYGQTGSGKTHTMGGDLSGKAQNASKGIYAMASRDVFLLKNQPRYRNLGLEVYVTFFEIYNGKLFDLLNKKAKLRVLEDGKQQVQVVGLQEHLVSCADDVIKMIDIGSACRTSGQTFANSNSSRSHACFQILLRAKGRVHGKFSLVDLAGNERGADTSSADRQTRMEGAEINKSLLALKECIRALGQNKAHTPFRESKLTQVLRDSFIGENSRTCMIAMISPGISSCEYTLNTLRYADRVKELSPHSGSSGEQPTQMETEEMEASSHGSLITSNFSKEEEELSSQMSSFNEAMSQIRELEERAMEELKEIIQQGPGWLELSEMTEQPDYDLETFVNKTESALVQQAKHFSALRDVIKALRLAMQLEEQASKQISNKKRPH</sequence>
<dbReference type="InterPro" id="IPR036961">
    <property type="entry name" value="Kinesin_motor_dom_sf"/>
</dbReference>
<dbReference type="GO" id="GO:0005524">
    <property type="term" value="F:ATP binding"/>
    <property type="evidence" value="ECO:0007669"/>
    <property type="project" value="UniProtKB-UniRule"/>
</dbReference>
<keyword evidence="10" id="KW-0159">Chromosome partition</keyword>
<organism evidence="25 26">
    <name type="scientific">Acinonyx jubatus</name>
    <name type="common">Cheetah</name>
    <dbReference type="NCBI Taxonomy" id="32536"/>
    <lineage>
        <taxon>Eukaryota</taxon>
        <taxon>Metazoa</taxon>
        <taxon>Chordata</taxon>
        <taxon>Craniata</taxon>
        <taxon>Vertebrata</taxon>
        <taxon>Euteleostomi</taxon>
        <taxon>Mammalia</taxon>
        <taxon>Eutheria</taxon>
        <taxon>Laurasiatheria</taxon>
        <taxon>Carnivora</taxon>
        <taxon>Feliformia</taxon>
        <taxon>Felidae</taxon>
        <taxon>Felinae</taxon>
        <taxon>Acinonyx</taxon>
    </lineage>
</organism>
<keyword evidence="6" id="KW-0132">Cell division</keyword>
<keyword evidence="25" id="KW-1185">Reference proteome</keyword>
<evidence type="ECO:0000256" key="15">
    <source>
        <dbReference type="ARBA" id="ARBA00023242"/>
    </source>
</evidence>
<feature type="coiled-coil region" evidence="22">
    <location>
        <begin position="148"/>
        <end position="180"/>
    </location>
</feature>
<comment type="subcellular location">
    <subcellularLocation>
        <location evidence="3">Chromosome</location>
        <location evidence="3">Centromere</location>
        <location evidence="3">Kinetochore</location>
    </subcellularLocation>
    <subcellularLocation>
        <location evidence="2">Cytoplasm</location>
        <location evidence="2">Cytoskeleton</location>
    </subcellularLocation>
    <subcellularLocation>
        <location evidence="1">Nucleus</location>
    </subcellularLocation>
</comment>
<protein>
    <recommendedName>
        <fullName evidence="21">Kinesin-like protein</fullName>
    </recommendedName>
</protein>
<dbReference type="Proteomes" id="UP001652583">
    <property type="component" value="Chromosome C1"/>
</dbReference>
<evidence type="ECO:0000256" key="19">
    <source>
        <dbReference type="ARBA" id="ARBA00046888"/>
    </source>
</evidence>
<dbReference type="InterPro" id="IPR027640">
    <property type="entry name" value="Kinesin-like_fam"/>
</dbReference>
<dbReference type="GO" id="GO:0008017">
    <property type="term" value="F:microtubule binding"/>
    <property type="evidence" value="ECO:0007669"/>
    <property type="project" value="InterPro"/>
</dbReference>
<dbReference type="PROSITE" id="PS00411">
    <property type="entry name" value="KINESIN_MOTOR_1"/>
    <property type="match status" value="1"/>
</dbReference>
<dbReference type="GeneID" id="106970232"/>
<evidence type="ECO:0000256" key="20">
    <source>
        <dbReference type="PROSITE-ProRule" id="PRU00283"/>
    </source>
</evidence>
<keyword evidence="12 20" id="KW-0067">ATP-binding</keyword>
<dbReference type="SMART" id="SM00129">
    <property type="entry name" value="KISc"/>
    <property type="match status" value="1"/>
</dbReference>
<evidence type="ECO:0000256" key="5">
    <source>
        <dbReference type="ARBA" id="ARBA00022490"/>
    </source>
</evidence>
<reference evidence="25" key="1">
    <citation type="submission" date="2025-05" db="UniProtKB">
        <authorList>
            <consortium name="RefSeq"/>
        </authorList>
    </citation>
    <scope>NUCLEOTIDE SEQUENCE [LARGE SCALE GENOMIC DNA]</scope>
</reference>
<evidence type="ECO:0000256" key="13">
    <source>
        <dbReference type="ARBA" id="ARBA00023054"/>
    </source>
</evidence>
<evidence type="ECO:0000256" key="17">
    <source>
        <dbReference type="ARBA" id="ARBA00023328"/>
    </source>
</evidence>
<evidence type="ECO:0000259" key="24">
    <source>
        <dbReference type="PROSITE" id="PS50067"/>
    </source>
</evidence>
<dbReference type="PANTHER" id="PTHR47971:SF25">
    <property type="entry name" value="KINESIN-LIKE PROTEIN KIF2C"/>
    <property type="match status" value="1"/>
</dbReference>
<evidence type="ECO:0000256" key="6">
    <source>
        <dbReference type="ARBA" id="ARBA00022618"/>
    </source>
</evidence>
<evidence type="ECO:0000256" key="4">
    <source>
        <dbReference type="ARBA" id="ARBA00022454"/>
    </source>
</evidence>
<keyword evidence="7 21" id="KW-0493">Microtubule</keyword>
<evidence type="ECO:0000256" key="21">
    <source>
        <dbReference type="RuleBase" id="RU000394"/>
    </source>
</evidence>
<dbReference type="InterPro" id="IPR054473">
    <property type="entry name" value="KIF2A-like_N"/>
</dbReference>
<dbReference type="InterPro" id="IPR019821">
    <property type="entry name" value="Kinesin_motor_CS"/>
</dbReference>
<keyword evidence="20 21" id="KW-0505">Motor protein</keyword>
<dbReference type="Pfam" id="PF22923">
    <property type="entry name" value="KIF2A-like_1st"/>
    <property type="match status" value="1"/>
</dbReference>
<dbReference type="GO" id="GO:0003777">
    <property type="term" value="F:microtubule motor activity"/>
    <property type="evidence" value="ECO:0007669"/>
    <property type="project" value="InterPro"/>
</dbReference>
<keyword evidence="5" id="KW-0963">Cytoplasm</keyword>
<dbReference type="Pfam" id="PF00225">
    <property type="entry name" value="Kinesin"/>
    <property type="match status" value="1"/>
</dbReference>
<feature type="binding site" evidence="20">
    <location>
        <begin position="305"/>
        <end position="312"/>
    </location>
    <ligand>
        <name>ATP</name>
        <dbReference type="ChEBI" id="CHEBI:30616"/>
    </ligand>
</feature>
<evidence type="ECO:0000256" key="10">
    <source>
        <dbReference type="ARBA" id="ARBA00022829"/>
    </source>
</evidence>
<evidence type="ECO:0000256" key="22">
    <source>
        <dbReference type="SAM" id="Coils"/>
    </source>
</evidence>
<evidence type="ECO:0000313" key="26">
    <source>
        <dbReference type="RefSeq" id="XP_014922324.1"/>
    </source>
</evidence>
<dbReference type="GO" id="GO:0007019">
    <property type="term" value="P:microtubule depolymerization"/>
    <property type="evidence" value="ECO:0007669"/>
    <property type="project" value="TreeGrafter"/>
</dbReference>
<evidence type="ECO:0000256" key="14">
    <source>
        <dbReference type="ARBA" id="ARBA00023212"/>
    </source>
</evidence>
<keyword evidence="11" id="KW-0995">Kinetochore</keyword>
<comment type="function">
    <text evidence="18">In complex with KIF18B, constitutes the major microtubule plus-end depolymerizing activity in mitotic cells. Regulates the turnover of microtubules at the kinetochore and functions in chromosome segregation during mitosis. Plays a role in chromosome congression and is required for the lateral to end-on conversion of the chromosome-microtubule attachment.</text>
</comment>
<accession>A0A6I9ZKI4</accession>
<evidence type="ECO:0000256" key="8">
    <source>
        <dbReference type="ARBA" id="ARBA00022741"/>
    </source>
</evidence>
<dbReference type="CDD" id="cd01367">
    <property type="entry name" value="KISc_KIF2_like"/>
    <property type="match status" value="1"/>
</dbReference>
<dbReference type="GO" id="GO:0005634">
    <property type="term" value="C:nucleus"/>
    <property type="evidence" value="ECO:0007669"/>
    <property type="project" value="UniProtKB-SubCell"/>
</dbReference>
<dbReference type="GO" id="GO:0000776">
    <property type="term" value="C:kinetochore"/>
    <property type="evidence" value="ECO:0007669"/>
    <property type="project" value="UniProtKB-KW"/>
</dbReference>
<dbReference type="InterPro" id="IPR027417">
    <property type="entry name" value="P-loop_NTPase"/>
</dbReference>
<keyword evidence="4" id="KW-0158">Chromosome</keyword>
<dbReference type="GO" id="GO:0051301">
    <property type="term" value="P:cell division"/>
    <property type="evidence" value="ECO:0007669"/>
    <property type="project" value="UniProtKB-KW"/>
</dbReference>
<dbReference type="GO" id="GO:0005874">
    <property type="term" value="C:microtubule"/>
    <property type="evidence" value="ECO:0007669"/>
    <property type="project" value="UniProtKB-KW"/>
</dbReference>
<feature type="domain" description="Kinesin motor" evidence="24">
    <location>
        <begin position="215"/>
        <end position="545"/>
    </location>
</feature>
<comment type="similarity">
    <text evidence="20 21">Belongs to the TRAFAC class myosin-kinesin ATPase superfamily. Kinesin family.</text>
</comment>
<keyword evidence="16" id="KW-0131">Cell cycle</keyword>
<keyword evidence="9" id="KW-0498">Mitosis</keyword>
<evidence type="ECO:0000256" key="23">
    <source>
        <dbReference type="SAM" id="MobiDB-lite"/>
    </source>
</evidence>
<dbReference type="RefSeq" id="XP_014922324.1">
    <property type="nucleotide sequence ID" value="XM_015066838.3"/>
</dbReference>
<evidence type="ECO:0000256" key="7">
    <source>
        <dbReference type="ARBA" id="ARBA00022701"/>
    </source>
</evidence>
<reference evidence="26" key="2">
    <citation type="submission" date="2025-08" db="UniProtKB">
        <authorList>
            <consortium name="RefSeq"/>
        </authorList>
    </citation>
    <scope>IDENTIFICATION</scope>
    <source>
        <tissue evidence="26">Blood</tissue>
    </source>
</reference>
<keyword evidence="17" id="KW-0137">Centromere</keyword>
<evidence type="ECO:0000256" key="11">
    <source>
        <dbReference type="ARBA" id="ARBA00022838"/>
    </source>
</evidence>